<keyword evidence="5" id="KW-0949">S-adenosyl-L-methionine</keyword>
<reference evidence="7" key="1">
    <citation type="submission" date="2020-05" db="EMBL/GenBank/DDBJ databases">
        <title>Phylogenomic resolution of chytrid fungi.</title>
        <authorList>
            <person name="Stajich J.E."/>
            <person name="Amses K."/>
            <person name="Simmons R."/>
            <person name="Seto K."/>
            <person name="Myers J."/>
            <person name="Bonds A."/>
            <person name="Quandt C.A."/>
            <person name="Barry K."/>
            <person name="Liu P."/>
            <person name="Grigoriev I."/>
            <person name="Longcore J.E."/>
            <person name="James T.Y."/>
        </authorList>
    </citation>
    <scope>NUCLEOTIDE SEQUENCE</scope>
    <source>
        <strain evidence="7">JEL0379</strain>
    </source>
</reference>
<proteinExistence type="inferred from homology"/>
<dbReference type="InterPro" id="IPR001537">
    <property type="entry name" value="SpoU_MeTrfase"/>
</dbReference>
<dbReference type="Gene3D" id="3.40.1280.10">
    <property type="match status" value="1"/>
</dbReference>
<name>A0AAD5XS93_9FUNG</name>
<comment type="similarity">
    <text evidence="1">Belongs to the class IV-like SAM-binding methyltransferase superfamily. RNA methyltransferase TrmH family.</text>
</comment>
<feature type="domain" description="tRNA/rRNA methyltransferase SpoU type" evidence="6">
    <location>
        <begin position="54"/>
        <end position="186"/>
    </location>
</feature>
<protein>
    <recommendedName>
        <fullName evidence="6">tRNA/rRNA methyltransferase SpoU type domain-containing protein</fullName>
    </recommendedName>
</protein>
<dbReference type="PANTHER" id="PTHR46103">
    <property type="entry name" value="RRNA METHYLTRANSFERASE 1, MITOCHONDRIAL"/>
    <property type="match status" value="1"/>
</dbReference>
<evidence type="ECO:0000256" key="4">
    <source>
        <dbReference type="ARBA" id="ARBA00022679"/>
    </source>
</evidence>
<accession>A0AAD5XS93</accession>
<gene>
    <name evidence="7" type="ORF">HDU87_000764</name>
</gene>
<evidence type="ECO:0000256" key="5">
    <source>
        <dbReference type="ARBA" id="ARBA00022691"/>
    </source>
</evidence>
<keyword evidence="3" id="KW-0489">Methyltransferase</keyword>
<evidence type="ECO:0000256" key="1">
    <source>
        <dbReference type="ARBA" id="ARBA00007228"/>
    </source>
</evidence>
<dbReference type="PANTHER" id="PTHR46103:SF1">
    <property type="entry name" value="RRNA METHYLTRANSFERASE 1, MITOCHONDRIAL"/>
    <property type="match status" value="1"/>
</dbReference>
<evidence type="ECO:0000256" key="2">
    <source>
        <dbReference type="ARBA" id="ARBA00022552"/>
    </source>
</evidence>
<dbReference type="GO" id="GO:0005739">
    <property type="term" value="C:mitochondrion"/>
    <property type="evidence" value="ECO:0007669"/>
    <property type="project" value="TreeGrafter"/>
</dbReference>
<evidence type="ECO:0000256" key="3">
    <source>
        <dbReference type="ARBA" id="ARBA00022603"/>
    </source>
</evidence>
<comment type="caution">
    <text evidence="7">The sequence shown here is derived from an EMBL/GenBank/DDBJ whole genome shotgun (WGS) entry which is preliminary data.</text>
</comment>
<keyword evidence="8" id="KW-1185">Reference proteome</keyword>
<dbReference type="SUPFAM" id="SSF75217">
    <property type="entry name" value="alpha/beta knot"/>
    <property type="match status" value="1"/>
</dbReference>
<dbReference type="InterPro" id="IPR029028">
    <property type="entry name" value="Alpha/beta_knot_MTases"/>
</dbReference>
<dbReference type="CDD" id="cd18105">
    <property type="entry name" value="SpoU-like_MRM1"/>
    <property type="match status" value="1"/>
</dbReference>
<dbReference type="InterPro" id="IPR047182">
    <property type="entry name" value="MRM1"/>
</dbReference>
<keyword evidence="4" id="KW-0808">Transferase</keyword>
<evidence type="ECO:0000313" key="7">
    <source>
        <dbReference type="EMBL" id="KAJ3181746.1"/>
    </source>
</evidence>
<dbReference type="EMBL" id="JADGJQ010000011">
    <property type="protein sequence ID" value="KAJ3181746.1"/>
    <property type="molecule type" value="Genomic_DNA"/>
</dbReference>
<dbReference type="InterPro" id="IPR029026">
    <property type="entry name" value="tRNA_m1G_MTases_N"/>
</dbReference>
<evidence type="ECO:0000259" key="6">
    <source>
        <dbReference type="Pfam" id="PF00588"/>
    </source>
</evidence>
<dbReference type="GO" id="GO:0003723">
    <property type="term" value="F:RNA binding"/>
    <property type="evidence" value="ECO:0007669"/>
    <property type="project" value="InterPro"/>
</dbReference>
<dbReference type="Proteomes" id="UP001212152">
    <property type="component" value="Unassembled WGS sequence"/>
</dbReference>
<dbReference type="GO" id="GO:0016435">
    <property type="term" value="F:rRNA (guanine) methyltransferase activity"/>
    <property type="evidence" value="ECO:0007669"/>
    <property type="project" value="TreeGrafter"/>
</dbReference>
<keyword evidence="2" id="KW-0698">rRNA processing</keyword>
<evidence type="ECO:0000313" key="8">
    <source>
        <dbReference type="Proteomes" id="UP001212152"/>
    </source>
</evidence>
<dbReference type="Pfam" id="PF00588">
    <property type="entry name" value="SpoU_methylase"/>
    <property type="match status" value="1"/>
</dbReference>
<organism evidence="7 8">
    <name type="scientific">Geranomyces variabilis</name>
    <dbReference type="NCBI Taxonomy" id="109894"/>
    <lineage>
        <taxon>Eukaryota</taxon>
        <taxon>Fungi</taxon>
        <taxon>Fungi incertae sedis</taxon>
        <taxon>Chytridiomycota</taxon>
        <taxon>Chytridiomycota incertae sedis</taxon>
        <taxon>Chytridiomycetes</taxon>
        <taxon>Spizellomycetales</taxon>
        <taxon>Powellomycetaceae</taxon>
        <taxon>Geranomyces</taxon>
    </lineage>
</organism>
<dbReference type="InterPro" id="IPR047261">
    <property type="entry name" value="MRM1_MeTrfase_dom"/>
</dbReference>
<sequence>MVLAASPREATQLGHLGAVEADVDGAHSYNAVITKRESLQMTSSTRGGTRLFPIWLALDQVIDPQNLGAILRTAHFLHIDGVVLTEHETAPFSSTVSKASAGAMEVMDLFVTSSLPKFLEESAQNGWHIYGTDIHSPRTILISEYLREKHRQSDGVPALVSSPTIIVLGSEGKGMRVAVSKACHNHLLLGDDDDSDAQGNVAREAYRVDSLNVSVAAGILLHTLVTG</sequence>
<dbReference type="AlphaFoldDB" id="A0AAD5XS93"/>